<dbReference type="AlphaFoldDB" id="A0A098G1R6"/>
<accession>A0A098G1R6</accession>
<keyword evidence="2" id="KW-1185">Reference proteome</keyword>
<proteinExistence type="predicted"/>
<name>A0A098G1R6_9GAMM</name>
<dbReference type="HOGENOM" id="CLU_2617655_0_0_6"/>
<evidence type="ECO:0000313" key="1">
    <source>
        <dbReference type="EMBL" id="CEG56417.1"/>
    </source>
</evidence>
<reference evidence="2" key="1">
    <citation type="submission" date="2014-09" db="EMBL/GenBank/DDBJ databases">
        <authorList>
            <person name="Gomez-Valero L."/>
        </authorList>
    </citation>
    <scope>NUCLEOTIDE SEQUENCE [LARGE SCALE GENOMIC DNA]</scope>
    <source>
        <strain evidence="2">ATCC700992</strain>
    </source>
</reference>
<protein>
    <submittedName>
        <fullName evidence="1">Uncharacterized protein</fullName>
    </submittedName>
</protein>
<dbReference type="Proteomes" id="UP000032430">
    <property type="component" value="Chromosome I"/>
</dbReference>
<evidence type="ECO:0000313" key="2">
    <source>
        <dbReference type="Proteomes" id="UP000032430"/>
    </source>
</evidence>
<dbReference type="STRING" id="1212491.LFA_4010"/>
<gene>
    <name evidence="1" type="ORF">LFA_4010</name>
</gene>
<dbReference type="KEGG" id="lfa:LFA_4010"/>
<dbReference type="EMBL" id="LN614827">
    <property type="protein sequence ID" value="CEG56417.1"/>
    <property type="molecule type" value="Genomic_DNA"/>
</dbReference>
<organism evidence="1 2">
    <name type="scientific">Legionella fallonii LLAP-10</name>
    <dbReference type="NCBI Taxonomy" id="1212491"/>
    <lineage>
        <taxon>Bacteria</taxon>
        <taxon>Pseudomonadati</taxon>
        <taxon>Pseudomonadota</taxon>
        <taxon>Gammaproteobacteria</taxon>
        <taxon>Legionellales</taxon>
        <taxon>Legionellaceae</taxon>
        <taxon>Legionella</taxon>
    </lineage>
</organism>
<sequence length="78" mass="9149">MGLWFVSTALFVCSERAYLAHLERTAQQKNTHVPAVHSAFFAGPFSQPALKSDRSWSWWVFFCEWRFADSLFWSLCRT</sequence>